<dbReference type="AlphaFoldDB" id="A0A7Z7HND8"/>
<dbReference type="Pfam" id="PF01618">
    <property type="entry name" value="MotA_ExbB"/>
    <property type="match status" value="1"/>
</dbReference>
<sequence length="189" mass="20491">MSQMLEVMMYQVGQIFLIPTLLVISVMFLYSFYALGAFLVQGWQRKRGGRNGMAGTAGGYPLILWARSRPGISDDDLDVIAHKMLETPRLATRIAPMLGLVATMIPMGPALKGLSDGNLAQVSDNLAVAFSAVILALIAASITYWIVSVKRRWLAEELAWLMAQPERRPVAAAGREARLDEGDEAGAAA</sequence>
<keyword evidence="3 7" id="KW-0812">Transmembrane</keyword>
<keyword evidence="6" id="KW-0813">Transport</keyword>
<organism evidence="9 10">
    <name type="scientific">Sterolibacterium denitrificans</name>
    <dbReference type="NCBI Taxonomy" id="157592"/>
    <lineage>
        <taxon>Bacteria</taxon>
        <taxon>Pseudomonadati</taxon>
        <taxon>Pseudomonadota</taxon>
        <taxon>Betaproteobacteria</taxon>
        <taxon>Nitrosomonadales</taxon>
        <taxon>Sterolibacteriaceae</taxon>
        <taxon>Sterolibacterium</taxon>
    </lineage>
</organism>
<evidence type="ECO:0000256" key="1">
    <source>
        <dbReference type="ARBA" id="ARBA00004651"/>
    </source>
</evidence>
<evidence type="ECO:0000313" key="10">
    <source>
        <dbReference type="Proteomes" id="UP000242886"/>
    </source>
</evidence>
<evidence type="ECO:0000256" key="3">
    <source>
        <dbReference type="ARBA" id="ARBA00022692"/>
    </source>
</evidence>
<keyword evidence="6" id="KW-0653">Protein transport</keyword>
<dbReference type="InterPro" id="IPR002898">
    <property type="entry name" value="MotA_ExbB_proton_chnl"/>
</dbReference>
<feature type="domain" description="MotA/TolQ/ExbB proton channel" evidence="8">
    <location>
        <begin position="90"/>
        <end position="152"/>
    </location>
</feature>
<feature type="transmembrane region" description="Helical" evidence="7">
    <location>
        <begin position="90"/>
        <end position="107"/>
    </location>
</feature>
<dbReference type="Proteomes" id="UP000242886">
    <property type="component" value="Chromosome SDENCHOL"/>
</dbReference>
<protein>
    <recommendedName>
        <fullName evidence="8">MotA/TolQ/ExbB proton channel domain-containing protein</fullName>
    </recommendedName>
</protein>
<keyword evidence="5 7" id="KW-0472">Membrane</keyword>
<evidence type="ECO:0000256" key="6">
    <source>
        <dbReference type="RuleBase" id="RU004057"/>
    </source>
</evidence>
<reference evidence="9" key="1">
    <citation type="submission" date="2017-03" db="EMBL/GenBank/DDBJ databases">
        <authorList>
            <consortium name="AG Boll"/>
        </authorList>
    </citation>
    <scope>NUCLEOTIDE SEQUENCE [LARGE SCALE GENOMIC DNA]</scope>
    <source>
        <strain evidence="9">Chol</strain>
    </source>
</reference>
<keyword evidence="2" id="KW-1003">Cell membrane</keyword>
<feature type="transmembrane region" description="Helical" evidence="7">
    <location>
        <begin position="15"/>
        <end position="40"/>
    </location>
</feature>
<comment type="subcellular location">
    <subcellularLocation>
        <location evidence="1">Cell membrane</location>
        <topology evidence="1">Multi-pass membrane protein</topology>
    </subcellularLocation>
    <subcellularLocation>
        <location evidence="6">Membrane</location>
        <topology evidence="6">Multi-pass membrane protein</topology>
    </subcellularLocation>
</comment>
<comment type="similarity">
    <text evidence="6">Belongs to the exbB/tolQ family.</text>
</comment>
<evidence type="ECO:0000256" key="4">
    <source>
        <dbReference type="ARBA" id="ARBA00022989"/>
    </source>
</evidence>
<keyword evidence="4 7" id="KW-1133">Transmembrane helix</keyword>
<evidence type="ECO:0000313" key="9">
    <source>
        <dbReference type="EMBL" id="SMB21092.1"/>
    </source>
</evidence>
<dbReference type="GO" id="GO:0015031">
    <property type="term" value="P:protein transport"/>
    <property type="evidence" value="ECO:0007669"/>
    <property type="project" value="UniProtKB-KW"/>
</dbReference>
<evidence type="ECO:0000256" key="2">
    <source>
        <dbReference type="ARBA" id="ARBA00022475"/>
    </source>
</evidence>
<evidence type="ECO:0000256" key="5">
    <source>
        <dbReference type="ARBA" id="ARBA00023136"/>
    </source>
</evidence>
<evidence type="ECO:0000259" key="8">
    <source>
        <dbReference type="Pfam" id="PF01618"/>
    </source>
</evidence>
<name>A0A7Z7HND8_9PROT</name>
<proteinExistence type="inferred from homology"/>
<dbReference type="GO" id="GO:0005886">
    <property type="term" value="C:plasma membrane"/>
    <property type="evidence" value="ECO:0007669"/>
    <property type="project" value="UniProtKB-SubCell"/>
</dbReference>
<keyword evidence="10" id="KW-1185">Reference proteome</keyword>
<feature type="transmembrane region" description="Helical" evidence="7">
    <location>
        <begin position="127"/>
        <end position="147"/>
    </location>
</feature>
<evidence type="ECO:0000256" key="7">
    <source>
        <dbReference type="SAM" id="Phobius"/>
    </source>
</evidence>
<gene>
    <name evidence="9" type="ORF">SDENCHOL_10103</name>
</gene>
<accession>A0A7Z7HND8</accession>
<dbReference type="EMBL" id="LT837803">
    <property type="protein sequence ID" value="SMB21092.1"/>
    <property type="molecule type" value="Genomic_DNA"/>
</dbReference>
<dbReference type="RefSeq" id="WP_154715681.1">
    <property type="nucleotide sequence ID" value="NZ_LT837803.1"/>
</dbReference>